<dbReference type="EMBL" id="MHRJ01000041">
    <property type="protein sequence ID" value="OHA21703.1"/>
    <property type="molecule type" value="Genomic_DNA"/>
</dbReference>
<evidence type="ECO:0000313" key="2">
    <source>
        <dbReference type="EMBL" id="OHA21703.1"/>
    </source>
</evidence>
<sequence>MNFERPSLKQSIQGQEIATQKNEQKSVFSTQDIEQINWVLNVPPQTAEESAEDLVDTKSGKGVQTGAEEWQKHKQGTLNLAVGKIGQLPNADKLLKLVKSGDTEIIAKYDTQRRRLLEQGVGASLMTPEEKQEYYDAQSRKNGFVGFLRDQYGIGKDASREIYDALIARSKKQQTAFSESRGEKVADIQERRSKDARRLVELRKEIGLAGTKPESAGEITKEILSEAEKVQIRPEDKNEKGQLLVFPGGPVSNLPERQWKMARTKKFREWFGDWESLPAKSFKTAQGSIYTYDAEGKTTRFKTATGEQHERQDMTVFVNLSVDEEQDFLHAYRVEGESNRKAGVYVVEQKADDSAKILGDVSQVTNPDKIYLAIVKDNKITQLKKASLRPTNGWNSFDTRQFEKNGEALLEVHLGNKVVEIEYDTSKVSKVLDKNGEPLVLGNDDGTTSFVRMKNPFDTNAKYIKNWMEQNKLTADLKRFDKFMDYLKSQGYDGLMVGGRPARDSATGKYGCDESQILRTGSSEKESREAGENPIELVESSALETIKKFDLAQLLLGRKQAAHLGSYDVVESDEHRKQLEKEMGEEYQTITELLNKLGLSFQRTSPAEDNGIYGFSLFIAKNQENLAKAVEADETKNDKEFGVLMGYPKTAVDAYQTENAFDLKAELPKAELDKLEKEEVLAFLEFMPSKGHWREELDAVRETQRLLKEKAPELYDEIVEERKKKLRESVEYDIPADAEMLVEYAKTNFGKFAEYDSKSFKEMWTDADLNHFKQYMTISLRTMFKDHSGEETYQDNVKSVCRTPEERLILQKLLIANGGSAMSLEEFDKQPFSKVARESLGVNVEEVDKDYFQHFNRE</sequence>
<comment type="caution">
    <text evidence="2">The sequence shown here is derived from an EMBL/GenBank/DDBJ whole genome shotgun (WGS) entry which is preliminary data.</text>
</comment>
<proteinExistence type="predicted"/>
<accession>A0A1G2MD09</accession>
<dbReference type="Proteomes" id="UP000176493">
    <property type="component" value="Unassembled WGS sequence"/>
</dbReference>
<reference evidence="2 3" key="1">
    <citation type="journal article" date="2016" name="Nat. Commun.">
        <title>Thousands of microbial genomes shed light on interconnected biogeochemical processes in an aquifer system.</title>
        <authorList>
            <person name="Anantharaman K."/>
            <person name="Brown C.T."/>
            <person name="Hug L.A."/>
            <person name="Sharon I."/>
            <person name="Castelle C.J."/>
            <person name="Probst A.J."/>
            <person name="Thomas B.C."/>
            <person name="Singh A."/>
            <person name="Wilkins M.J."/>
            <person name="Karaoz U."/>
            <person name="Brodie E.L."/>
            <person name="Williams K.H."/>
            <person name="Hubbard S.S."/>
            <person name="Banfield J.F."/>
        </authorList>
    </citation>
    <scope>NUCLEOTIDE SEQUENCE [LARGE SCALE GENOMIC DNA]</scope>
</reference>
<dbReference type="AlphaFoldDB" id="A0A1G2MD09"/>
<name>A0A1G2MD09_9BACT</name>
<feature type="region of interest" description="Disordered" evidence="1">
    <location>
        <begin position="1"/>
        <end position="23"/>
    </location>
</feature>
<organism evidence="2 3">
    <name type="scientific">Candidatus Taylorbacteria bacterium RIFCSPHIGHO2_02_49_25</name>
    <dbReference type="NCBI Taxonomy" id="1802305"/>
    <lineage>
        <taxon>Bacteria</taxon>
        <taxon>Candidatus Tayloriibacteriota</taxon>
    </lineage>
</organism>
<feature type="compositionally biased region" description="Polar residues" evidence="1">
    <location>
        <begin position="8"/>
        <end position="23"/>
    </location>
</feature>
<gene>
    <name evidence="2" type="ORF">A2W52_04500</name>
</gene>
<evidence type="ECO:0000313" key="3">
    <source>
        <dbReference type="Proteomes" id="UP000176493"/>
    </source>
</evidence>
<protein>
    <submittedName>
        <fullName evidence="2">Uncharacterized protein</fullName>
    </submittedName>
</protein>
<evidence type="ECO:0000256" key="1">
    <source>
        <dbReference type="SAM" id="MobiDB-lite"/>
    </source>
</evidence>